<organism evidence="10 11">
    <name type="scientific">Paludibacterium purpuratum</name>
    <dbReference type="NCBI Taxonomy" id="1144873"/>
    <lineage>
        <taxon>Bacteria</taxon>
        <taxon>Pseudomonadati</taxon>
        <taxon>Pseudomonadota</taxon>
        <taxon>Betaproteobacteria</taxon>
        <taxon>Neisseriales</taxon>
        <taxon>Chromobacteriaceae</taxon>
        <taxon>Paludibacterium</taxon>
    </lineage>
</organism>
<evidence type="ECO:0000256" key="2">
    <source>
        <dbReference type="ARBA" id="ARBA00022475"/>
    </source>
</evidence>
<keyword evidence="3" id="KW-0997">Cell inner membrane</keyword>
<dbReference type="AlphaFoldDB" id="A0A4V3DV93"/>
<dbReference type="OrthoDB" id="9806984at2"/>
<dbReference type="EMBL" id="SNZP01000006">
    <property type="protein sequence ID" value="TDR79899.1"/>
    <property type="molecule type" value="Genomic_DNA"/>
</dbReference>
<proteinExistence type="predicted"/>
<evidence type="ECO:0000256" key="1">
    <source>
        <dbReference type="ARBA" id="ARBA00004533"/>
    </source>
</evidence>
<accession>A0A4V3DV93</accession>
<dbReference type="Proteomes" id="UP000295611">
    <property type="component" value="Unassembled WGS sequence"/>
</dbReference>
<feature type="compositionally biased region" description="Polar residues" evidence="7">
    <location>
        <begin position="514"/>
        <end position="525"/>
    </location>
</feature>
<evidence type="ECO:0000256" key="8">
    <source>
        <dbReference type="SAM" id="Phobius"/>
    </source>
</evidence>
<sequence length="542" mass="58006">MTEPDPSSHDTLPAAKVLPQRRLNPSLVWLVPLLTALIGGWLVVTTVLSRGPTITIAFSSGQGLEAGKTRIKYKDVDIGEVTAVTLSPDRRHILVRARLVRDAIPYLVADSRFWVVRPRISGGTVSGLDTLLSGSYIAMDVGRASQTSDTFTALDEAPIVSGDRPGRQFTLLAEDLGSLEVGSPVLYRRVPVGQVVGYRLSADGQSVAVAVFVNQPYDRYVTATSRFWHASGIDVSVDAAGVKLATQSLVAVALGGVAFDTPDSDEHQPEASPEQNFVLARDHDQAMRRVETDVKRMQVRFADSVRGLAIGAPVDFRGIVIGEVSGITLDPATVIGHPQMRVSLQIYPGRLVAAVGGRSTAIRLSDEQVARAVAKGLRAQLRTSSLLTGQLYVALDYFPAAAPAALGRAGSVTVLPSVPGDMGELQQSLTRIAHSIDRMQLDVLSADARRTLGTLNTTLSHADGLMGDVRSQDLPQLLSTLQSLQQTLDSARQSLRPDAPLQQDLRDAAREVTSAAQSVRNLSDTLQRHPEALIRGKPGDAP</sequence>
<dbReference type="RefSeq" id="WP_133680106.1">
    <property type="nucleotide sequence ID" value="NZ_SNZP01000006.1"/>
</dbReference>
<evidence type="ECO:0000259" key="9">
    <source>
        <dbReference type="Pfam" id="PF02470"/>
    </source>
</evidence>
<keyword evidence="5 8" id="KW-1133">Transmembrane helix</keyword>
<feature type="region of interest" description="Disordered" evidence="7">
    <location>
        <begin position="505"/>
        <end position="542"/>
    </location>
</feature>
<reference evidence="10 11" key="1">
    <citation type="submission" date="2019-03" db="EMBL/GenBank/DDBJ databases">
        <title>Genomic Encyclopedia of Type Strains, Phase III (KMG-III): the genomes of soil and plant-associated and newly described type strains.</title>
        <authorList>
            <person name="Whitman W."/>
        </authorList>
    </citation>
    <scope>NUCLEOTIDE SEQUENCE [LARGE SCALE GENOMIC DNA]</scope>
    <source>
        <strain evidence="10 11">CECT 8976</strain>
    </source>
</reference>
<evidence type="ECO:0000256" key="6">
    <source>
        <dbReference type="ARBA" id="ARBA00023136"/>
    </source>
</evidence>
<dbReference type="InterPro" id="IPR051800">
    <property type="entry name" value="PqiA-PqiB_transport"/>
</dbReference>
<feature type="domain" description="Mce/MlaD" evidence="9">
    <location>
        <begin position="166"/>
        <end position="226"/>
    </location>
</feature>
<dbReference type="PANTHER" id="PTHR30462">
    <property type="entry name" value="INTERMEMBRANE TRANSPORT PROTEIN PQIB-RELATED"/>
    <property type="match status" value="1"/>
</dbReference>
<evidence type="ECO:0000256" key="3">
    <source>
        <dbReference type="ARBA" id="ARBA00022519"/>
    </source>
</evidence>
<evidence type="ECO:0000256" key="4">
    <source>
        <dbReference type="ARBA" id="ARBA00022692"/>
    </source>
</evidence>
<gene>
    <name evidence="10" type="ORF">DFP86_10638</name>
</gene>
<keyword evidence="11" id="KW-1185">Reference proteome</keyword>
<protein>
    <submittedName>
        <fullName evidence="10">Paraquat-inducible protein B</fullName>
    </submittedName>
</protein>
<dbReference type="InterPro" id="IPR003399">
    <property type="entry name" value="Mce/MlaD"/>
</dbReference>
<dbReference type="Pfam" id="PF02470">
    <property type="entry name" value="MlaD"/>
    <property type="match status" value="3"/>
</dbReference>
<comment type="caution">
    <text evidence="10">The sequence shown here is derived from an EMBL/GenBank/DDBJ whole genome shotgun (WGS) entry which is preliminary data.</text>
</comment>
<evidence type="ECO:0000256" key="7">
    <source>
        <dbReference type="SAM" id="MobiDB-lite"/>
    </source>
</evidence>
<evidence type="ECO:0000313" key="10">
    <source>
        <dbReference type="EMBL" id="TDR79899.1"/>
    </source>
</evidence>
<evidence type="ECO:0000256" key="5">
    <source>
        <dbReference type="ARBA" id="ARBA00022989"/>
    </source>
</evidence>
<name>A0A4V3DV93_9NEIS</name>
<feature type="compositionally biased region" description="Basic and acidic residues" evidence="7">
    <location>
        <begin position="526"/>
        <end position="542"/>
    </location>
</feature>
<comment type="subcellular location">
    <subcellularLocation>
        <location evidence="1">Cell inner membrane</location>
    </subcellularLocation>
</comment>
<dbReference type="GO" id="GO:0005886">
    <property type="term" value="C:plasma membrane"/>
    <property type="evidence" value="ECO:0007669"/>
    <property type="project" value="UniProtKB-SubCell"/>
</dbReference>
<feature type="transmembrane region" description="Helical" evidence="8">
    <location>
        <begin position="27"/>
        <end position="48"/>
    </location>
</feature>
<keyword evidence="6 8" id="KW-0472">Membrane</keyword>
<keyword evidence="4 8" id="KW-0812">Transmembrane</keyword>
<dbReference type="PANTHER" id="PTHR30462:SF0">
    <property type="entry name" value="INTERMEMBRANE TRANSPORT PROTEIN YEBT"/>
    <property type="match status" value="1"/>
</dbReference>
<keyword evidence="2" id="KW-1003">Cell membrane</keyword>
<evidence type="ECO:0000313" key="11">
    <source>
        <dbReference type="Proteomes" id="UP000295611"/>
    </source>
</evidence>
<feature type="domain" description="Mce/MlaD" evidence="9">
    <location>
        <begin position="50"/>
        <end position="141"/>
    </location>
</feature>
<feature type="domain" description="Mce/MlaD" evidence="9">
    <location>
        <begin position="296"/>
        <end position="396"/>
    </location>
</feature>